<evidence type="ECO:0000256" key="1">
    <source>
        <dbReference type="SAM" id="MobiDB-lite"/>
    </source>
</evidence>
<evidence type="ECO:0000313" key="2">
    <source>
        <dbReference type="EMBL" id="KAJ8382310.1"/>
    </source>
</evidence>
<protein>
    <submittedName>
        <fullName evidence="2">Uncharacterized protein</fullName>
    </submittedName>
</protein>
<name>A0A9Q1GDR1_SYNKA</name>
<dbReference type="EMBL" id="JAINUF010000001">
    <property type="protein sequence ID" value="KAJ8382310.1"/>
    <property type="molecule type" value="Genomic_DNA"/>
</dbReference>
<proteinExistence type="predicted"/>
<sequence length="88" mass="9531">MDPVLIKHCLVKELPVRGLAVPVKTLPRPRLIQVPGPRRGPANQRSGLPLDGGHSVIETRGCVLAAAPRRPLFTDSPRIMAGGETRLR</sequence>
<gene>
    <name evidence="2" type="ORF">SKAU_G00030880</name>
</gene>
<dbReference type="Proteomes" id="UP001152622">
    <property type="component" value="Chromosome 1"/>
</dbReference>
<dbReference type="AlphaFoldDB" id="A0A9Q1GDR1"/>
<feature type="region of interest" description="Disordered" evidence="1">
    <location>
        <begin position="31"/>
        <end position="53"/>
    </location>
</feature>
<keyword evidence="3" id="KW-1185">Reference proteome</keyword>
<accession>A0A9Q1GDR1</accession>
<reference evidence="2" key="1">
    <citation type="journal article" date="2023" name="Science">
        <title>Genome structures resolve the early diversification of teleost fishes.</title>
        <authorList>
            <person name="Parey E."/>
            <person name="Louis A."/>
            <person name="Montfort J."/>
            <person name="Bouchez O."/>
            <person name="Roques C."/>
            <person name="Iampietro C."/>
            <person name="Lluch J."/>
            <person name="Castinel A."/>
            <person name="Donnadieu C."/>
            <person name="Desvignes T."/>
            <person name="Floi Bucao C."/>
            <person name="Jouanno E."/>
            <person name="Wen M."/>
            <person name="Mejri S."/>
            <person name="Dirks R."/>
            <person name="Jansen H."/>
            <person name="Henkel C."/>
            <person name="Chen W.J."/>
            <person name="Zahm M."/>
            <person name="Cabau C."/>
            <person name="Klopp C."/>
            <person name="Thompson A.W."/>
            <person name="Robinson-Rechavi M."/>
            <person name="Braasch I."/>
            <person name="Lecointre G."/>
            <person name="Bobe J."/>
            <person name="Postlethwait J.H."/>
            <person name="Berthelot C."/>
            <person name="Roest Crollius H."/>
            <person name="Guiguen Y."/>
        </authorList>
    </citation>
    <scope>NUCLEOTIDE SEQUENCE</scope>
    <source>
        <strain evidence="2">WJC10195</strain>
    </source>
</reference>
<evidence type="ECO:0000313" key="3">
    <source>
        <dbReference type="Proteomes" id="UP001152622"/>
    </source>
</evidence>
<comment type="caution">
    <text evidence="2">The sequence shown here is derived from an EMBL/GenBank/DDBJ whole genome shotgun (WGS) entry which is preliminary data.</text>
</comment>
<organism evidence="2 3">
    <name type="scientific">Synaphobranchus kaupii</name>
    <name type="common">Kaup's arrowtooth eel</name>
    <dbReference type="NCBI Taxonomy" id="118154"/>
    <lineage>
        <taxon>Eukaryota</taxon>
        <taxon>Metazoa</taxon>
        <taxon>Chordata</taxon>
        <taxon>Craniata</taxon>
        <taxon>Vertebrata</taxon>
        <taxon>Euteleostomi</taxon>
        <taxon>Actinopterygii</taxon>
        <taxon>Neopterygii</taxon>
        <taxon>Teleostei</taxon>
        <taxon>Anguilliformes</taxon>
        <taxon>Synaphobranchidae</taxon>
        <taxon>Synaphobranchus</taxon>
    </lineage>
</organism>